<dbReference type="OrthoDB" id="1367161at2"/>
<accession>A0A1M6U2G1</accession>
<evidence type="ECO:0000313" key="2">
    <source>
        <dbReference type="Proteomes" id="UP000184314"/>
    </source>
</evidence>
<dbReference type="Proteomes" id="UP000184314">
    <property type="component" value="Unassembled WGS sequence"/>
</dbReference>
<sequence>MLHSENTSIIDKAFQELITDIISSSPNYEEVFNTKNLPYHHNYAKSKAPNVIPEMRYFFKGLDNIKHNSLYYFELKDIKTAHKLKEKLDNYRKSIDKSSNEYRVVPTMNQYDNAQSKVFYLGVRQGAPNKSGLTHIVGRINQHLGYYKNGSTQGLQLYHYTKGLDFEITLKVYEFQNLNSDYLNVIEKKMAKILNPLCGRH</sequence>
<dbReference type="EMBL" id="FQZX01000003">
    <property type="protein sequence ID" value="SHK63462.1"/>
    <property type="molecule type" value="Genomic_DNA"/>
</dbReference>
<dbReference type="AlphaFoldDB" id="A0A1M6U2G1"/>
<dbReference type="RefSeq" id="WP_073246527.1">
    <property type="nucleotide sequence ID" value="NZ_FQZX01000003.1"/>
</dbReference>
<gene>
    <name evidence="1" type="ORF">SAMN04488007_3460</name>
</gene>
<reference evidence="2" key="1">
    <citation type="submission" date="2016-11" db="EMBL/GenBank/DDBJ databases">
        <authorList>
            <person name="Varghese N."/>
            <person name="Submissions S."/>
        </authorList>
    </citation>
    <scope>NUCLEOTIDE SEQUENCE [LARGE SCALE GENOMIC DNA]</scope>
    <source>
        <strain evidence="2">DSM 16478</strain>
    </source>
</reference>
<protein>
    <submittedName>
        <fullName evidence="1">Uncharacterized protein</fullName>
    </submittedName>
</protein>
<dbReference type="STRING" id="228958.SAMN04488007_3460"/>
<organism evidence="1 2">
    <name type="scientific">Maribacter aquivivus</name>
    <dbReference type="NCBI Taxonomy" id="228958"/>
    <lineage>
        <taxon>Bacteria</taxon>
        <taxon>Pseudomonadati</taxon>
        <taxon>Bacteroidota</taxon>
        <taxon>Flavobacteriia</taxon>
        <taxon>Flavobacteriales</taxon>
        <taxon>Flavobacteriaceae</taxon>
        <taxon>Maribacter</taxon>
    </lineage>
</organism>
<evidence type="ECO:0000313" key="1">
    <source>
        <dbReference type="EMBL" id="SHK63462.1"/>
    </source>
</evidence>
<proteinExistence type="predicted"/>
<keyword evidence="2" id="KW-1185">Reference proteome</keyword>
<name>A0A1M6U2G1_9FLAO</name>